<protein>
    <submittedName>
        <fullName evidence="4">RND superfamily efflux pump MFP component</fullName>
    </submittedName>
</protein>
<proteinExistence type="inferred from homology"/>
<dbReference type="AlphaFoldDB" id="A0A918WMV5"/>
<dbReference type="Gene3D" id="1.10.287.470">
    <property type="entry name" value="Helix hairpin bin"/>
    <property type="match status" value="1"/>
</dbReference>
<evidence type="ECO:0000313" key="4">
    <source>
        <dbReference type="EMBL" id="GHC64960.1"/>
    </source>
</evidence>
<dbReference type="SUPFAM" id="SSF111369">
    <property type="entry name" value="HlyD-like secretion proteins"/>
    <property type="match status" value="1"/>
</dbReference>
<reference evidence="4" key="1">
    <citation type="journal article" date="2014" name="Int. J. Syst. Evol. Microbiol.">
        <title>Complete genome sequence of Corynebacterium casei LMG S-19264T (=DSM 44701T), isolated from a smear-ripened cheese.</title>
        <authorList>
            <consortium name="US DOE Joint Genome Institute (JGI-PGF)"/>
            <person name="Walter F."/>
            <person name="Albersmeier A."/>
            <person name="Kalinowski J."/>
            <person name="Ruckert C."/>
        </authorList>
    </citation>
    <scope>NUCLEOTIDE SEQUENCE</scope>
    <source>
        <strain evidence="4">KCTC 12988</strain>
    </source>
</reference>
<dbReference type="PANTHER" id="PTHR30469">
    <property type="entry name" value="MULTIDRUG RESISTANCE PROTEIN MDTA"/>
    <property type="match status" value="1"/>
</dbReference>
<dbReference type="RefSeq" id="WP_189573281.1">
    <property type="nucleotide sequence ID" value="NZ_BMXI01000018.1"/>
</dbReference>
<reference evidence="4" key="2">
    <citation type="submission" date="2020-09" db="EMBL/GenBank/DDBJ databases">
        <authorList>
            <person name="Sun Q."/>
            <person name="Kim S."/>
        </authorList>
    </citation>
    <scope>NUCLEOTIDE SEQUENCE</scope>
    <source>
        <strain evidence="4">KCTC 12988</strain>
    </source>
</reference>
<dbReference type="Gene3D" id="2.40.30.170">
    <property type="match status" value="1"/>
</dbReference>
<dbReference type="EMBL" id="BMXI01000018">
    <property type="protein sequence ID" value="GHC64960.1"/>
    <property type="molecule type" value="Genomic_DNA"/>
</dbReference>
<comment type="similarity">
    <text evidence="1">Belongs to the membrane fusion protein (MFP) (TC 8.A.1) family.</text>
</comment>
<keyword evidence="5" id="KW-1185">Reference proteome</keyword>
<evidence type="ECO:0000256" key="2">
    <source>
        <dbReference type="SAM" id="MobiDB-lite"/>
    </source>
</evidence>
<organism evidence="4 5">
    <name type="scientific">Roseibacillus persicicus</name>
    <dbReference type="NCBI Taxonomy" id="454148"/>
    <lineage>
        <taxon>Bacteria</taxon>
        <taxon>Pseudomonadati</taxon>
        <taxon>Verrucomicrobiota</taxon>
        <taxon>Verrucomicrobiia</taxon>
        <taxon>Verrucomicrobiales</taxon>
        <taxon>Verrucomicrobiaceae</taxon>
        <taxon>Roseibacillus</taxon>
    </lineage>
</organism>
<dbReference type="InterPro" id="IPR058625">
    <property type="entry name" value="MdtA-like_BSH"/>
</dbReference>
<dbReference type="NCBIfam" id="TIGR01730">
    <property type="entry name" value="RND_mfp"/>
    <property type="match status" value="1"/>
</dbReference>
<name>A0A918WMV5_9BACT</name>
<accession>A0A918WMV5</accession>
<sequence length="394" mass="43012">MKILQRILNLLLLPLIIFGALFVVKGMIASKPELKPKKKPVVIPRAAFVEASAQTHTPRLKTFGTTRSYNETRISAQVSGKIVEISPLFNAGQNVSRGDLLIEIEPADYLATIAQQEAAVASAQQVLMEEETRSRVAAEDWVDSGRKLSEASDYTLRKPQLAAAKANVASAQAAVAKARLDLERTKIRAPFDAIVSERQASPGNVVTMGTELGTLIARERAEVRLPLTPEQVARIQMPSKNGPPPAEATLTAPSQPGATWTARLTRTEPKVDPQNQVIFVVAEIEDPFANQEAFLPIGAFVNAELAAIPLPNSYRLPATSLVEDSFVWVIDSEQTLRQQKVERLYSEGDYLLARIDKPVVEEPLRVTTRPLASFQVGQTVEPTPFEEANTPAAP</sequence>
<feature type="domain" description="Multidrug resistance protein MdtA-like barrel-sandwich hybrid" evidence="3">
    <location>
        <begin position="72"/>
        <end position="214"/>
    </location>
</feature>
<dbReference type="InterPro" id="IPR006143">
    <property type="entry name" value="RND_pump_MFP"/>
</dbReference>
<evidence type="ECO:0000256" key="1">
    <source>
        <dbReference type="ARBA" id="ARBA00009477"/>
    </source>
</evidence>
<dbReference type="Pfam" id="PF25917">
    <property type="entry name" value="BSH_RND"/>
    <property type="match status" value="1"/>
</dbReference>
<dbReference type="GO" id="GO:0015562">
    <property type="term" value="F:efflux transmembrane transporter activity"/>
    <property type="evidence" value="ECO:0007669"/>
    <property type="project" value="TreeGrafter"/>
</dbReference>
<dbReference type="GO" id="GO:1990281">
    <property type="term" value="C:efflux pump complex"/>
    <property type="evidence" value="ECO:0007669"/>
    <property type="project" value="TreeGrafter"/>
</dbReference>
<dbReference type="Gene3D" id="2.40.50.100">
    <property type="match status" value="1"/>
</dbReference>
<evidence type="ECO:0000313" key="5">
    <source>
        <dbReference type="Proteomes" id="UP000644507"/>
    </source>
</evidence>
<gene>
    <name evidence="4" type="ORF">GCM10007100_35950</name>
</gene>
<evidence type="ECO:0000259" key="3">
    <source>
        <dbReference type="Pfam" id="PF25917"/>
    </source>
</evidence>
<feature type="region of interest" description="Disordered" evidence="2">
    <location>
        <begin position="236"/>
        <end position="257"/>
    </location>
</feature>
<dbReference type="Proteomes" id="UP000644507">
    <property type="component" value="Unassembled WGS sequence"/>
</dbReference>
<comment type="caution">
    <text evidence="4">The sequence shown here is derived from an EMBL/GenBank/DDBJ whole genome shotgun (WGS) entry which is preliminary data.</text>
</comment>